<dbReference type="EMBL" id="LNRQ01000005">
    <property type="protein sequence ID" value="KZM93526.1"/>
    <property type="molecule type" value="Genomic_DNA"/>
</dbReference>
<dbReference type="KEGG" id="dcr:108220988"/>
<dbReference type="InterPro" id="IPR023213">
    <property type="entry name" value="CAT-like_dom_sf"/>
</dbReference>
<dbReference type="PANTHER" id="PTHR31623">
    <property type="entry name" value="F21J9.9"/>
    <property type="match status" value="1"/>
</dbReference>
<proteinExistence type="inferred from homology"/>
<keyword evidence="2" id="KW-0808">Transferase</keyword>
<dbReference type="EMBL" id="CP093347">
    <property type="protein sequence ID" value="WOG99821.1"/>
    <property type="molecule type" value="Genomic_DNA"/>
</dbReference>
<evidence type="ECO:0000313" key="4">
    <source>
        <dbReference type="EMBL" id="KZM93526.1"/>
    </source>
</evidence>
<name>A0A164XS75_DAUCS</name>
<dbReference type="AlphaFoldDB" id="A0A164XS75"/>
<dbReference type="OMA" id="KQGKWVT"/>
<evidence type="ECO:0000256" key="2">
    <source>
        <dbReference type="ARBA" id="ARBA00022679"/>
    </source>
</evidence>
<comment type="similarity">
    <text evidence="1">Belongs to the plant acyltransferase family.</text>
</comment>
<dbReference type="GO" id="GO:0016746">
    <property type="term" value="F:acyltransferase activity"/>
    <property type="evidence" value="ECO:0007669"/>
    <property type="project" value="UniProtKB-KW"/>
</dbReference>
<evidence type="ECO:0000313" key="6">
    <source>
        <dbReference type="Proteomes" id="UP000077755"/>
    </source>
</evidence>
<reference evidence="4" key="1">
    <citation type="journal article" date="2016" name="Nat. Genet.">
        <title>A high-quality carrot genome assembly provides new insights into carotenoid accumulation and asterid genome evolution.</title>
        <authorList>
            <person name="Iorizzo M."/>
            <person name="Ellison S."/>
            <person name="Senalik D."/>
            <person name="Zeng P."/>
            <person name="Satapoomin P."/>
            <person name="Huang J."/>
            <person name="Bowman M."/>
            <person name="Iovene M."/>
            <person name="Sanseverino W."/>
            <person name="Cavagnaro P."/>
            <person name="Yildiz M."/>
            <person name="Macko-Podgorni A."/>
            <person name="Moranska E."/>
            <person name="Grzebelus E."/>
            <person name="Grzebelus D."/>
            <person name="Ashrafi H."/>
            <person name="Zheng Z."/>
            <person name="Cheng S."/>
            <person name="Spooner D."/>
            <person name="Van Deynze A."/>
            <person name="Simon P."/>
        </authorList>
    </citation>
    <scope>NUCLEOTIDE SEQUENCE [LARGE SCALE GENOMIC DNA]</scope>
    <source>
        <tissue evidence="4">Leaf</tissue>
    </source>
</reference>
<reference evidence="5" key="2">
    <citation type="submission" date="2022-03" db="EMBL/GenBank/DDBJ databases">
        <title>Draft title - Genomic analysis of global carrot germplasm unveils the trajectory of domestication and the origin of high carotenoid orange carrot.</title>
        <authorList>
            <person name="Iorizzo M."/>
            <person name="Ellison S."/>
            <person name="Senalik D."/>
            <person name="Macko-Podgorni A."/>
            <person name="Grzebelus D."/>
            <person name="Bostan H."/>
            <person name="Rolling W."/>
            <person name="Curaba J."/>
            <person name="Simon P."/>
        </authorList>
    </citation>
    <scope>NUCLEOTIDE SEQUENCE</scope>
    <source>
        <tissue evidence="5">Leaf</tissue>
    </source>
</reference>
<keyword evidence="6" id="KW-1185">Reference proteome</keyword>
<dbReference type="PANTHER" id="PTHR31623:SF110">
    <property type="entry name" value="VINORINE SYNTHASE-LIKE"/>
    <property type="match status" value="1"/>
</dbReference>
<dbReference type="OrthoDB" id="1932220at2759"/>
<protein>
    <submittedName>
        <fullName evidence="4">Uncharacterized protein</fullName>
    </submittedName>
</protein>
<dbReference type="Gene3D" id="3.30.559.10">
    <property type="entry name" value="Chloramphenicol acetyltransferase-like domain"/>
    <property type="match status" value="2"/>
</dbReference>
<evidence type="ECO:0000313" key="5">
    <source>
        <dbReference type="EMBL" id="WOG99821.1"/>
    </source>
</evidence>
<dbReference type="Gramene" id="KZM93526">
    <property type="protein sequence ID" value="KZM93526"/>
    <property type="gene ID" value="DCAR_016771"/>
</dbReference>
<evidence type="ECO:0000256" key="1">
    <source>
        <dbReference type="ARBA" id="ARBA00009861"/>
    </source>
</evidence>
<organism evidence="4">
    <name type="scientific">Daucus carota subsp. sativus</name>
    <name type="common">Carrot</name>
    <dbReference type="NCBI Taxonomy" id="79200"/>
    <lineage>
        <taxon>Eukaryota</taxon>
        <taxon>Viridiplantae</taxon>
        <taxon>Streptophyta</taxon>
        <taxon>Embryophyta</taxon>
        <taxon>Tracheophyta</taxon>
        <taxon>Spermatophyta</taxon>
        <taxon>Magnoliopsida</taxon>
        <taxon>eudicotyledons</taxon>
        <taxon>Gunneridae</taxon>
        <taxon>Pentapetalae</taxon>
        <taxon>asterids</taxon>
        <taxon>campanulids</taxon>
        <taxon>Apiales</taxon>
        <taxon>Apiaceae</taxon>
        <taxon>Apioideae</taxon>
        <taxon>Scandiceae</taxon>
        <taxon>Daucinae</taxon>
        <taxon>Daucus</taxon>
        <taxon>Daucus sect. Daucus</taxon>
    </lineage>
</organism>
<dbReference type="Pfam" id="PF02458">
    <property type="entry name" value="Transferase"/>
    <property type="match status" value="1"/>
</dbReference>
<gene>
    <name evidence="4" type="ORF">DCAR_016771</name>
    <name evidence="5" type="ORF">DCAR_0519177</name>
</gene>
<dbReference type="STRING" id="79200.A0A164XS75"/>
<evidence type="ECO:0000256" key="3">
    <source>
        <dbReference type="ARBA" id="ARBA00023315"/>
    </source>
</evidence>
<keyword evidence="3" id="KW-0012">Acyltransferase</keyword>
<dbReference type="Proteomes" id="UP000077755">
    <property type="component" value="Chromosome 5"/>
</dbReference>
<accession>A0A164XS75</accession>
<sequence>MMNVEIISKENIKPSSPTPQHLKIFKLSLLDQLIPAAFAPTVLYYPNNHKATTEHLHVPDKLALLKQSLSQTLTRFYPLAGEVKNDLCIDCNDQGAYFAVAKVNCDLNQFLDNPNLLLINKFLPLSFTEPSSGGGQVTNIQVNTFECGGIAIAVCISHKILDGAALSTFLTGWSGTARGLEKVVCPDFVASLVFPSDDQLWLKDSSTVMWGSLFKKGKFTTRRFVFDGSAIATLKTMTSGENGVQNPTRVEAVSAFIWKCAMDASENKHGAKRSSLLTHVVNLRKRMTPTLSKESIGNLIWIASAKCCDKLGYGDLVEQVRNGISEINGEYVKEMMGDQGAAVMSQSMKEIGDFGSKEEVDHYACTSWCNFGFNEVDFGWGRPVWVSTIGLEGEVLMNLLVLMDTICGGGIEAWLTLDEQEMNILEHDHNLLALASLDLSPLQTC</sequence>